<dbReference type="GO" id="GO:0003861">
    <property type="term" value="F:3-isopropylmalate dehydratase activity"/>
    <property type="evidence" value="ECO:0007669"/>
    <property type="project" value="UniProtKB-UniRule"/>
</dbReference>
<dbReference type="SUPFAM" id="SSF52016">
    <property type="entry name" value="LeuD/IlvD-like"/>
    <property type="match status" value="1"/>
</dbReference>
<dbReference type="InterPro" id="IPR015928">
    <property type="entry name" value="Aconitase/3IPM_dehydase_swvl"/>
</dbReference>
<feature type="domain" description="Aconitase A/isopropylmalate dehydratase small subunit swivel" evidence="11">
    <location>
        <begin position="1"/>
        <end position="123"/>
    </location>
</feature>
<name>A0A437M2E1_9PROT</name>
<dbReference type="UniPathway" id="UPA00048">
    <property type="reaction ID" value="UER00071"/>
</dbReference>
<comment type="catalytic activity">
    <reaction evidence="1 10">
        <text>(2R,3S)-3-isopropylmalate = (2S)-2-isopropylmalate</text>
        <dbReference type="Rhea" id="RHEA:32287"/>
        <dbReference type="ChEBI" id="CHEBI:1178"/>
        <dbReference type="ChEBI" id="CHEBI:35121"/>
        <dbReference type="EC" id="4.2.1.33"/>
    </reaction>
</comment>
<dbReference type="FunFam" id="3.20.19.10:FF:000003">
    <property type="entry name" value="3-isopropylmalate dehydratase small subunit"/>
    <property type="match status" value="1"/>
</dbReference>
<evidence type="ECO:0000256" key="9">
    <source>
        <dbReference type="ARBA" id="ARBA00023304"/>
    </source>
</evidence>
<dbReference type="InterPro" id="IPR050075">
    <property type="entry name" value="LeuD"/>
</dbReference>
<comment type="pathway">
    <text evidence="3 10">Amino-acid biosynthesis; L-leucine biosynthesis; L-leucine from 3-methyl-2-oxobutanoate: step 2/4.</text>
</comment>
<dbReference type="HAMAP" id="MF_01031">
    <property type="entry name" value="LeuD_type1"/>
    <property type="match status" value="1"/>
</dbReference>
<dbReference type="AlphaFoldDB" id="A0A437M2E1"/>
<evidence type="ECO:0000256" key="8">
    <source>
        <dbReference type="ARBA" id="ARBA00023239"/>
    </source>
</evidence>
<keyword evidence="13" id="KW-1185">Reference proteome</keyword>
<dbReference type="OrthoDB" id="9777465at2"/>
<dbReference type="GO" id="GO:0009098">
    <property type="term" value="P:L-leucine biosynthetic process"/>
    <property type="evidence" value="ECO:0007669"/>
    <property type="project" value="UniProtKB-UniRule"/>
</dbReference>
<dbReference type="Gene3D" id="3.20.19.10">
    <property type="entry name" value="Aconitase, domain 4"/>
    <property type="match status" value="1"/>
</dbReference>
<dbReference type="EMBL" id="SACL01000009">
    <property type="protein sequence ID" value="RVT91782.1"/>
    <property type="molecule type" value="Genomic_DNA"/>
</dbReference>
<evidence type="ECO:0000256" key="3">
    <source>
        <dbReference type="ARBA" id="ARBA00004729"/>
    </source>
</evidence>
<evidence type="ECO:0000313" key="13">
    <source>
        <dbReference type="Proteomes" id="UP000282957"/>
    </source>
</evidence>
<dbReference type="PANTHER" id="PTHR43345">
    <property type="entry name" value="3-ISOPROPYLMALATE DEHYDRATASE SMALL SUBUNIT 2-RELATED-RELATED"/>
    <property type="match status" value="1"/>
</dbReference>
<comment type="caution">
    <text evidence="12">The sequence shown here is derived from an EMBL/GenBank/DDBJ whole genome shotgun (WGS) entry which is preliminary data.</text>
</comment>
<dbReference type="PANTHER" id="PTHR43345:SF5">
    <property type="entry name" value="3-ISOPROPYLMALATE DEHYDRATASE SMALL SUBUNIT"/>
    <property type="match status" value="1"/>
</dbReference>
<comment type="similarity">
    <text evidence="4 10">Belongs to the LeuD family. LeuD type 1 subfamily.</text>
</comment>
<evidence type="ECO:0000259" key="11">
    <source>
        <dbReference type="Pfam" id="PF00694"/>
    </source>
</evidence>
<accession>A0A437M2E1</accession>
<dbReference type="InterPro" id="IPR033940">
    <property type="entry name" value="IPMI_Swivel"/>
</dbReference>
<evidence type="ECO:0000256" key="10">
    <source>
        <dbReference type="HAMAP-Rule" id="MF_01031"/>
    </source>
</evidence>
<reference evidence="12 13" key="1">
    <citation type="submission" date="2019-01" db="EMBL/GenBank/DDBJ databases">
        <authorList>
            <person name="Chen W.-M."/>
        </authorList>
    </citation>
    <scope>NUCLEOTIDE SEQUENCE [LARGE SCALE GENOMIC DNA]</scope>
    <source>
        <strain evidence="12 13">CCP-6</strain>
    </source>
</reference>
<keyword evidence="9 10" id="KW-0100">Branched-chain amino acid biosynthesis</keyword>
<dbReference type="Pfam" id="PF00694">
    <property type="entry name" value="Aconitase_C"/>
    <property type="match status" value="1"/>
</dbReference>
<dbReference type="InterPro" id="IPR000573">
    <property type="entry name" value="AconitaseA/IPMdHydase_ssu_swvl"/>
</dbReference>
<keyword evidence="7 10" id="KW-0028">Amino-acid biosynthesis</keyword>
<evidence type="ECO:0000256" key="2">
    <source>
        <dbReference type="ARBA" id="ARBA00002695"/>
    </source>
</evidence>
<sequence>MAKFDTLVATAAPMNQRDVNTDAVIPGRFLRRKREEGFGTCLFHDLRFHEDGSENDEFVLNQPAFRGAQILVADENFGCGSSRESAVFALHDYGFRCVIAPSFGDIFHNNCFKNGLLPIVLPAEQVATLRAQAGTMQGAPFTIDLAAQTVTGVDGVAHRFEIDPFRKRLLLQGVDEIDLTLSFEDKIAAFEAAR</sequence>
<dbReference type="NCBIfam" id="TIGR00171">
    <property type="entry name" value="leuD"/>
    <property type="match status" value="1"/>
</dbReference>
<dbReference type="Proteomes" id="UP000282957">
    <property type="component" value="Unassembled WGS sequence"/>
</dbReference>
<protein>
    <recommendedName>
        <fullName evidence="10">3-isopropylmalate dehydratase small subunit</fullName>
        <ecNumber evidence="10">4.2.1.33</ecNumber>
    </recommendedName>
    <alternativeName>
        <fullName evidence="10">Alpha-IPM isomerase</fullName>
        <shortName evidence="10">IPMI</shortName>
    </alternativeName>
    <alternativeName>
        <fullName evidence="10">Isopropylmalate isomerase</fullName>
    </alternativeName>
</protein>
<dbReference type="EC" id="4.2.1.33" evidence="10"/>
<evidence type="ECO:0000256" key="4">
    <source>
        <dbReference type="ARBA" id="ARBA00009845"/>
    </source>
</evidence>
<evidence type="ECO:0000256" key="7">
    <source>
        <dbReference type="ARBA" id="ARBA00022605"/>
    </source>
</evidence>
<evidence type="ECO:0000256" key="5">
    <source>
        <dbReference type="ARBA" id="ARBA00011271"/>
    </source>
</evidence>
<dbReference type="NCBIfam" id="NF002458">
    <property type="entry name" value="PRK01641.1"/>
    <property type="match status" value="1"/>
</dbReference>
<proteinExistence type="inferred from homology"/>
<keyword evidence="6 10" id="KW-0432">Leucine biosynthesis</keyword>
<comment type="subunit">
    <text evidence="5 10">Heterodimer of LeuC and LeuD.</text>
</comment>
<comment type="function">
    <text evidence="2 10">Catalyzes the isomerization between 2-isopropylmalate and 3-isopropylmalate, via the formation of 2-isopropylmaleate.</text>
</comment>
<dbReference type="InterPro" id="IPR004431">
    <property type="entry name" value="3-IsopropMal_deHydase_ssu"/>
</dbReference>
<organism evidence="12 13">
    <name type="scientific">Rhodovarius crocodyli</name>
    <dbReference type="NCBI Taxonomy" id="1979269"/>
    <lineage>
        <taxon>Bacteria</taxon>
        <taxon>Pseudomonadati</taxon>
        <taxon>Pseudomonadota</taxon>
        <taxon>Alphaproteobacteria</taxon>
        <taxon>Acetobacterales</taxon>
        <taxon>Roseomonadaceae</taxon>
        <taxon>Rhodovarius</taxon>
    </lineage>
</organism>
<evidence type="ECO:0000313" key="12">
    <source>
        <dbReference type="EMBL" id="RVT91782.1"/>
    </source>
</evidence>
<dbReference type="CDD" id="cd01577">
    <property type="entry name" value="IPMI_Swivel"/>
    <property type="match status" value="1"/>
</dbReference>
<keyword evidence="8 10" id="KW-0456">Lyase</keyword>
<gene>
    <name evidence="10 12" type="primary">leuD</name>
    <name evidence="12" type="ORF">EOD42_20910</name>
</gene>
<evidence type="ECO:0000256" key="1">
    <source>
        <dbReference type="ARBA" id="ARBA00000491"/>
    </source>
</evidence>
<dbReference type="RefSeq" id="WP_127789529.1">
    <property type="nucleotide sequence ID" value="NZ_SACL01000009.1"/>
</dbReference>
<dbReference type="GO" id="GO:0009316">
    <property type="term" value="C:3-isopropylmalate dehydratase complex"/>
    <property type="evidence" value="ECO:0007669"/>
    <property type="project" value="InterPro"/>
</dbReference>
<evidence type="ECO:0000256" key="6">
    <source>
        <dbReference type="ARBA" id="ARBA00022430"/>
    </source>
</evidence>